<name>A0ABP3H9Z2_9ACTN</name>
<dbReference type="Pfam" id="PF00440">
    <property type="entry name" value="TetR_N"/>
    <property type="match status" value="1"/>
</dbReference>
<feature type="DNA-binding region" description="H-T-H motif" evidence="5">
    <location>
        <begin position="36"/>
        <end position="55"/>
    </location>
</feature>
<accession>A0ABP3H9Z2</accession>
<evidence type="ECO:0000259" key="6">
    <source>
        <dbReference type="PROSITE" id="PS50977"/>
    </source>
</evidence>
<dbReference type="Proteomes" id="UP001501822">
    <property type="component" value="Unassembled WGS sequence"/>
</dbReference>
<dbReference type="InterPro" id="IPR023772">
    <property type="entry name" value="DNA-bd_HTH_TetR-type_CS"/>
</dbReference>
<dbReference type="Pfam" id="PF13977">
    <property type="entry name" value="TetR_C_6"/>
    <property type="match status" value="1"/>
</dbReference>
<dbReference type="InterPro" id="IPR050109">
    <property type="entry name" value="HTH-type_TetR-like_transc_reg"/>
</dbReference>
<comment type="caution">
    <text evidence="7">The sequence shown here is derived from an EMBL/GenBank/DDBJ whole genome shotgun (WGS) entry which is preliminary data.</text>
</comment>
<keyword evidence="2" id="KW-0805">Transcription regulation</keyword>
<dbReference type="PANTHER" id="PTHR30055:SF229">
    <property type="entry name" value="HTH-TYPE TRANSCRIPTIONAL REPRESSOR RV1474C"/>
    <property type="match status" value="1"/>
</dbReference>
<gene>
    <name evidence="7" type="ORF">GCM10010151_64010</name>
</gene>
<evidence type="ECO:0000313" key="8">
    <source>
        <dbReference type="Proteomes" id="UP001501822"/>
    </source>
</evidence>
<protein>
    <submittedName>
        <fullName evidence="7">TetR/AcrR family transcriptional regulator</fullName>
    </submittedName>
</protein>
<evidence type="ECO:0000256" key="2">
    <source>
        <dbReference type="ARBA" id="ARBA00023015"/>
    </source>
</evidence>
<sequence length="198" mass="22289">MSLMPKVSEEHLEQRRRQILDAARRCFDRKGFHQTSMQDVFTESGLSAGAVYRYFRSKEDIVRAIGVENQRIVTGLLEEMLNEDTLPKLEDVIGRFAERVESLLGSDGPLRLAPAGWVEAMYNPALGPTVRDLFTDTRTWWTKLAERMRDVGRLPADADPRAVGATLFCLVPGFVIQRLLLQDVDAATLRAGIRALTN</sequence>
<keyword evidence="8" id="KW-1185">Reference proteome</keyword>
<organism evidence="7 8">
    <name type="scientific">Actinoallomurus spadix</name>
    <dbReference type="NCBI Taxonomy" id="79912"/>
    <lineage>
        <taxon>Bacteria</taxon>
        <taxon>Bacillati</taxon>
        <taxon>Actinomycetota</taxon>
        <taxon>Actinomycetes</taxon>
        <taxon>Streptosporangiales</taxon>
        <taxon>Thermomonosporaceae</taxon>
        <taxon>Actinoallomurus</taxon>
    </lineage>
</organism>
<dbReference type="InterPro" id="IPR039538">
    <property type="entry name" value="BetI_C"/>
</dbReference>
<dbReference type="InterPro" id="IPR036271">
    <property type="entry name" value="Tet_transcr_reg_TetR-rel_C_sf"/>
</dbReference>
<feature type="domain" description="HTH tetR-type" evidence="6">
    <location>
        <begin position="13"/>
        <end position="73"/>
    </location>
</feature>
<dbReference type="PROSITE" id="PS50977">
    <property type="entry name" value="HTH_TETR_2"/>
    <property type="match status" value="1"/>
</dbReference>
<evidence type="ECO:0000313" key="7">
    <source>
        <dbReference type="EMBL" id="GAA0365209.1"/>
    </source>
</evidence>
<keyword evidence="3 5" id="KW-0238">DNA-binding</keyword>
<dbReference type="SUPFAM" id="SSF48498">
    <property type="entry name" value="Tetracyclin repressor-like, C-terminal domain"/>
    <property type="match status" value="1"/>
</dbReference>
<proteinExistence type="predicted"/>
<reference evidence="8" key="1">
    <citation type="journal article" date="2019" name="Int. J. Syst. Evol. Microbiol.">
        <title>The Global Catalogue of Microorganisms (GCM) 10K type strain sequencing project: providing services to taxonomists for standard genome sequencing and annotation.</title>
        <authorList>
            <consortium name="The Broad Institute Genomics Platform"/>
            <consortium name="The Broad Institute Genome Sequencing Center for Infectious Disease"/>
            <person name="Wu L."/>
            <person name="Ma J."/>
        </authorList>
    </citation>
    <scope>NUCLEOTIDE SEQUENCE [LARGE SCALE GENOMIC DNA]</scope>
    <source>
        <strain evidence="8">JCM 3146</strain>
    </source>
</reference>
<dbReference type="InterPro" id="IPR001647">
    <property type="entry name" value="HTH_TetR"/>
</dbReference>
<keyword evidence="1" id="KW-0678">Repressor</keyword>
<evidence type="ECO:0000256" key="3">
    <source>
        <dbReference type="ARBA" id="ARBA00023125"/>
    </source>
</evidence>
<keyword evidence="4" id="KW-0804">Transcription</keyword>
<dbReference type="InterPro" id="IPR009057">
    <property type="entry name" value="Homeodomain-like_sf"/>
</dbReference>
<dbReference type="Gene3D" id="1.10.357.10">
    <property type="entry name" value="Tetracycline Repressor, domain 2"/>
    <property type="match status" value="1"/>
</dbReference>
<evidence type="ECO:0000256" key="4">
    <source>
        <dbReference type="ARBA" id="ARBA00023163"/>
    </source>
</evidence>
<dbReference type="EMBL" id="BAAABM010000064">
    <property type="protein sequence ID" value="GAA0365209.1"/>
    <property type="molecule type" value="Genomic_DNA"/>
</dbReference>
<dbReference type="PROSITE" id="PS01081">
    <property type="entry name" value="HTH_TETR_1"/>
    <property type="match status" value="1"/>
</dbReference>
<dbReference type="PANTHER" id="PTHR30055">
    <property type="entry name" value="HTH-TYPE TRANSCRIPTIONAL REGULATOR RUTR"/>
    <property type="match status" value="1"/>
</dbReference>
<dbReference type="SUPFAM" id="SSF46689">
    <property type="entry name" value="Homeodomain-like"/>
    <property type="match status" value="1"/>
</dbReference>
<evidence type="ECO:0000256" key="5">
    <source>
        <dbReference type="PROSITE-ProRule" id="PRU00335"/>
    </source>
</evidence>
<evidence type="ECO:0000256" key="1">
    <source>
        <dbReference type="ARBA" id="ARBA00022491"/>
    </source>
</evidence>
<dbReference type="PRINTS" id="PR00455">
    <property type="entry name" value="HTHTETR"/>
</dbReference>